<organism evidence="1 2">
    <name type="scientific">Epicoccum nigrum</name>
    <name type="common">Soil fungus</name>
    <name type="synonym">Epicoccum purpurascens</name>
    <dbReference type="NCBI Taxonomy" id="105696"/>
    <lineage>
        <taxon>Eukaryota</taxon>
        <taxon>Fungi</taxon>
        <taxon>Dikarya</taxon>
        <taxon>Ascomycota</taxon>
        <taxon>Pezizomycotina</taxon>
        <taxon>Dothideomycetes</taxon>
        <taxon>Pleosporomycetidae</taxon>
        <taxon>Pleosporales</taxon>
        <taxon>Pleosporineae</taxon>
        <taxon>Didymellaceae</taxon>
        <taxon>Epicoccum</taxon>
    </lineage>
</organism>
<accession>A0A1Y2M7U1</accession>
<dbReference type="InParanoid" id="A0A1Y2M7U1"/>
<proteinExistence type="predicted"/>
<keyword evidence="2" id="KW-1185">Reference proteome</keyword>
<dbReference type="AlphaFoldDB" id="A0A1Y2M7U1"/>
<evidence type="ECO:0000313" key="2">
    <source>
        <dbReference type="Proteomes" id="UP000193240"/>
    </source>
</evidence>
<reference evidence="1 2" key="1">
    <citation type="journal article" date="2017" name="Genome Announc.">
        <title>Genome sequence of the saprophytic ascomycete Epicoccum nigrum ICMP 19927 strain isolated from New Zealand.</title>
        <authorList>
            <person name="Fokin M."/>
            <person name="Fleetwood D."/>
            <person name="Weir B.S."/>
            <person name="Villas-Boas S.G."/>
        </authorList>
    </citation>
    <scope>NUCLEOTIDE SEQUENCE [LARGE SCALE GENOMIC DNA]</scope>
    <source>
        <strain evidence="1 2">ICMP 19927</strain>
    </source>
</reference>
<name>A0A1Y2M7U1_EPING</name>
<dbReference type="Proteomes" id="UP000193240">
    <property type="component" value="Unassembled WGS sequence"/>
</dbReference>
<dbReference type="STRING" id="105696.A0A1Y2M7U1"/>
<evidence type="ECO:0000313" key="1">
    <source>
        <dbReference type="EMBL" id="OSS52072.1"/>
    </source>
</evidence>
<dbReference type="EMBL" id="KZ107840">
    <property type="protein sequence ID" value="OSS52072.1"/>
    <property type="molecule type" value="Genomic_DNA"/>
</dbReference>
<sequence>MSWAPVYEKLGGRYGSVLPGAQGLPECNKGTSVFATSVALDDKYIGDVVWARRVPEALQKGTLKALPEAVVFKGGLEAVQKGLDRQKKG</sequence>
<gene>
    <name evidence="1" type="ORF">B5807_03718</name>
</gene>
<protein>
    <submittedName>
        <fullName evidence="1">Uncharacterized protein</fullName>
    </submittedName>
</protein>